<dbReference type="InterPro" id="IPR000688">
    <property type="entry name" value="HypA/HybF"/>
</dbReference>
<feature type="binding site" evidence="5">
    <location>
        <position position="92"/>
    </location>
    <ligand>
        <name>Zn(2+)</name>
        <dbReference type="ChEBI" id="CHEBI:29105"/>
    </ligand>
</feature>
<keyword evidence="4 5" id="KW-0862">Zinc</keyword>
<keyword evidence="7" id="KW-1185">Reference proteome</keyword>
<name>A0ABZ1CMQ8_9PROT</name>
<dbReference type="PANTHER" id="PTHR34535">
    <property type="entry name" value="HYDROGENASE MATURATION FACTOR HYPA"/>
    <property type="match status" value="1"/>
</dbReference>
<reference evidence="6 7" key="1">
    <citation type="submission" date="2023-12" db="EMBL/GenBank/DDBJ databases">
        <title>Thiobacillus sedimentum sp. nov., a chemolithoautotrophic sulfur-oxidizing bacterium isolated from freshwater sediment.</title>
        <authorList>
            <person name="Luo J."/>
            <person name="Dai C."/>
        </authorList>
    </citation>
    <scope>NUCLEOTIDE SEQUENCE [LARGE SCALE GENOMIC DNA]</scope>
    <source>
        <strain evidence="6 7">SCUT-2</strain>
    </source>
</reference>
<dbReference type="Proteomes" id="UP001334732">
    <property type="component" value="Chromosome"/>
</dbReference>
<dbReference type="PANTHER" id="PTHR34535:SF3">
    <property type="entry name" value="HYDROGENASE MATURATION FACTOR HYPA"/>
    <property type="match status" value="1"/>
</dbReference>
<proteinExistence type="inferred from homology"/>
<comment type="similarity">
    <text evidence="1 5">Belongs to the HypA/HybF family.</text>
</comment>
<dbReference type="RefSeq" id="WP_324781094.1">
    <property type="nucleotide sequence ID" value="NZ_CP141769.1"/>
</dbReference>
<dbReference type="Pfam" id="PF01155">
    <property type="entry name" value="HypA"/>
    <property type="match status" value="1"/>
</dbReference>
<dbReference type="PIRSF" id="PIRSF004761">
    <property type="entry name" value="Hydrgn_mat_HypA"/>
    <property type="match status" value="1"/>
</dbReference>
<feature type="binding site" evidence="5">
    <location>
        <position position="76"/>
    </location>
    <ligand>
        <name>Zn(2+)</name>
        <dbReference type="ChEBI" id="CHEBI:29105"/>
    </ligand>
</feature>
<evidence type="ECO:0000256" key="2">
    <source>
        <dbReference type="ARBA" id="ARBA00022596"/>
    </source>
</evidence>
<feature type="binding site" evidence="5">
    <location>
        <position position="73"/>
    </location>
    <ligand>
        <name>Zn(2+)</name>
        <dbReference type="ChEBI" id="CHEBI:29105"/>
    </ligand>
</feature>
<dbReference type="EMBL" id="CP141769">
    <property type="protein sequence ID" value="WRS40567.1"/>
    <property type="molecule type" value="Genomic_DNA"/>
</dbReference>
<keyword evidence="2 5" id="KW-0533">Nickel</keyword>
<organism evidence="6 7">
    <name type="scientific">Thiobacillus sedimenti</name>
    <dbReference type="NCBI Taxonomy" id="3110231"/>
    <lineage>
        <taxon>Bacteria</taxon>
        <taxon>Pseudomonadati</taxon>
        <taxon>Pseudomonadota</taxon>
        <taxon>Betaproteobacteria</taxon>
        <taxon>Nitrosomonadales</taxon>
        <taxon>Thiobacillaceae</taxon>
        <taxon>Thiobacillus</taxon>
    </lineage>
</organism>
<evidence type="ECO:0000256" key="4">
    <source>
        <dbReference type="ARBA" id="ARBA00022833"/>
    </source>
</evidence>
<feature type="binding site" evidence="5">
    <location>
        <position position="2"/>
    </location>
    <ligand>
        <name>Ni(2+)</name>
        <dbReference type="ChEBI" id="CHEBI:49786"/>
    </ligand>
</feature>
<evidence type="ECO:0000313" key="6">
    <source>
        <dbReference type="EMBL" id="WRS40567.1"/>
    </source>
</evidence>
<sequence length="117" mass="12389">MHELAVAQALVEQVEDVIRQHHAVSASLIRVRIGPLAGVVPELLGSAFPLAAAGSRMEHAVLDLVTAPIKVRCQTCGAETEAAMNRLVCGACGDWHTQVISGDELLLESVELETVPT</sequence>
<evidence type="ECO:0000313" key="7">
    <source>
        <dbReference type="Proteomes" id="UP001334732"/>
    </source>
</evidence>
<evidence type="ECO:0000256" key="1">
    <source>
        <dbReference type="ARBA" id="ARBA00010748"/>
    </source>
</evidence>
<dbReference type="PROSITE" id="PS01249">
    <property type="entry name" value="HYPA"/>
    <property type="match status" value="1"/>
</dbReference>
<evidence type="ECO:0000256" key="3">
    <source>
        <dbReference type="ARBA" id="ARBA00022723"/>
    </source>
</evidence>
<gene>
    <name evidence="5" type="primary">hypA</name>
    <name evidence="6" type="ORF">VA613_06735</name>
</gene>
<evidence type="ECO:0000256" key="5">
    <source>
        <dbReference type="HAMAP-Rule" id="MF_00213"/>
    </source>
</evidence>
<comment type="function">
    <text evidence="5">Involved in the maturation of [NiFe] hydrogenases. Required for nickel insertion into the metal center of the hydrogenase.</text>
</comment>
<dbReference type="Gene3D" id="3.30.2320.80">
    <property type="match status" value="1"/>
</dbReference>
<accession>A0ABZ1CMQ8</accession>
<dbReference type="InterPro" id="IPR020538">
    <property type="entry name" value="Hydgase_Ni_incorp_HypA/HybF_CS"/>
</dbReference>
<dbReference type="HAMAP" id="MF_00213">
    <property type="entry name" value="HypA_HybF"/>
    <property type="match status" value="1"/>
</dbReference>
<keyword evidence="3 5" id="KW-0479">Metal-binding</keyword>
<protein>
    <recommendedName>
        <fullName evidence="5">Hydrogenase maturation factor HypA</fullName>
    </recommendedName>
</protein>
<feature type="binding site" evidence="5">
    <location>
        <position position="89"/>
    </location>
    <ligand>
        <name>Zn(2+)</name>
        <dbReference type="ChEBI" id="CHEBI:29105"/>
    </ligand>
</feature>